<dbReference type="Proteomes" id="UP001276659">
    <property type="component" value="Unassembled WGS sequence"/>
</dbReference>
<organism evidence="5 6">
    <name type="scientific">Lepraria neglecta</name>
    <dbReference type="NCBI Taxonomy" id="209136"/>
    <lineage>
        <taxon>Eukaryota</taxon>
        <taxon>Fungi</taxon>
        <taxon>Dikarya</taxon>
        <taxon>Ascomycota</taxon>
        <taxon>Pezizomycotina</taxon>
        <taxon>Lecanoromycetes</taxon>
        <taxon>OSLEUM clade</taxon>
        <taxon>Lecanoromycetidae</taxon>
        <taxon>Lecanorales</taxon>
        <taxon>Lecanorineae</taxon>
        <taxon>Stereocaulaceae</taxon>
        <taxon>Lepraria</taxon>
    </lineage>
</organism>
<evidence type="ECO:0000256" key="3">
    <source>
        <dbReference type="ARBA" id="ARBA00022679"/>
    </source>
</evidence>
<feature type="compositionally biased region" description="Basic and acidic residues" evidence="4">
    <location>
        <begin position="480"/>
        <end position="506"/>
    </location>
</feature>
<dbReference type="PANTHER" id="PTHR31306:SF8">
    <property type="entry name" value="GLYCOSYLTRANSFERASE FAMILY 34 PROTEIN"/>
    <property type="match status" value="1"/>
</dbReference>
<evidence type="ECO:0000313" key="6">
    <source>
        <dbReference type="Proteomes" id="UP001276659"/>
    </source>
</evidence>
<keyword evidence="3" id="KW-0808">Transferase</keyword>
<evidence type="ECO:0008006" key="7">
    <source>
        <dbReference type="Google" id="ProtNLM"/>
    </source>
</evidence>
<accession>A0AAD9Z702</accession>
<comment type="similarity">
    <text evidence="1">Belongs to the glycosyltransferase 34 family.</text>
</comment>
<dbReference type="GO" id="GO:0000139">
    <property type="term" value="C:Golgi membrane"/>
    <property type="evidence" value="ECO:0007669"/>
    <property type="project" value="TreeGrafter"/>
</dbReference>
<dbReference type="GO" id="GO:0016757">
    <property type="term" value="F:glycosyltransferase activity"/>
    <property type="evidence" value="ECO:0007669"/>
    <property type="project" value="UniProtKB-KW"/>
</dbReference>
<comment type="caution">
    <text evidence="5">The sequence shown here is derived from an EMBL/GenBank/DDBJ whole genome shotgun (WGS) entry which is preliminary data.</text>
</comment>
<feature type="compositionally biased region" description="Basic and acidic residues" evidence="4">
    <location>
        <begin position="402"/>
        <end position="470"/>
    </location>
</feature>
<dbReference type="SUPFAM" id="SSF53448">
    <property type="entry name" value="Nucleotide-diphospho-sugar transferases"/>
    <property type="match status" value="1"/>
</dbReference>
<dbReference type="GO" id="GO:0006487">
    <property type="term" value="P:protein N-linked glycosylation"/>
    <property type="evidence" value="ECO:0007669"/>
    <property type="project" value="TreeGrafter"/>
</dbReference>
<dbReference type="AlphaFoldDB" id="A0AAD9Z702"/>
<dbReference type="EMBL" id="JASNWA010000008">
    <property type="protein sequence ID" value="KAK3172038.1"/>
    <property type="molecule type" value="Genomic_DNA"/>
</dbReference>
<keyword evidence="2" id="KW-0328">Glycosyltransferase</keyword>
<dbReference type="Pfam" id="PF05637">
    <property type="entry name" value="Glyco_transf_34"/>
    <property type="match status" value="1"/>
</dbReference>
<protein>
    <recommendedName>
        <fullName evidence="7">Glycosyltransferase family 34 protein</fullName>
    </recommendedName>
</protein>
<keyword evidence="6" id="KW-1185">Reference proteome</keyword>
<feature type="region of interest" description="Disordered" evidence="4">
    <location>
        <begin position="402"/>
        <end position="516"/>
    </location>
</feature>
<sequence length="516" mass="59260">MLAAVVSFRAVFLYLCFAFPFLAYFRNNLQFSLRAPGPWSQSLYNDNVTALDVAGKVFDDTLEGGPRIRQASMVFGGREGPVYERSLRTHIEHGKEFGYPTHFLRQDLIGDGEWVKLLFDKILYLQSLIINEMAKPYGKRSEWIVWVDADTILLNPNIPWESFLPPTEDFSDIHLIGAKDWNGWNCGVFFVRVNAWSVEMLRDVAALPSLRKDVELDSNAEQDAMQWVFNQKENIDHVMYQPLDWYNGYEYTHNTPVVKPGDLLVHFAGYGAGKFPAMGKWLDLLETEEGLSELHVPLNQTDYPLKIKKFWSRLRSARGLLQESGQLANENYPNITNKAVVDKVEQTHKALQEAVHGEAFNDRRVKTGIIALNNALEAADKERETREKAIVDELERQQVAKVEEQKAEQEHEKALEAEKKKKEEADKQKNIEKQEQRKKEEAQHKADAAKEQEAKQKAEEAEEQREKEDGGDSGSANQVERAKEQVELEKKQKEEMKKEMMKKNDINEAMVSDGKN</sequence>
<name>A0AAD9Z702_9LECA</name>
<dbReference type="InterPro" id="IPR029044">
    <property type="entry name" value="Nucleotide-diphossugar_trans"/>
</dbReference>
<evidence type="ECO:0000256" key="4">
    <source>
        <dbReference type="SAM" id="MobiDB-lite"/>
    </source>
</evidence>
<evidence type="ECO:0000256" key="2">
    <source>
        <dbReference type="ARBA" id="ARBA00022676"/>
    </source>
</evidence>
<dbReference type="Gene3D" id="3.90.550.10">
    <property type="entry name" value="Spore Coat Polysaccharide Biosynthesis Protein SpsA, Chain A"/>
    <property type="match status" value="1"/>
</dbReference>
<reference evidence="5" key="1">
    <citation type="submission" date="2022-11" db="EMBL/GenBank/DDBJ databases">
        <title>Chromosomal genome sequence assembly and mating type (MAT) locus characterization of the leprose asexual lichenized fungus Lepraria neglecta (Nyl.) Erichsen.</title>
        <authorList>
            <person name="Allen J.L."/>
            <person name="Pfeffer B."/>
        </authorList>
    </citation>
    <scope>NUCLEOTIDE SEQUENCE</scope>
    <source>
        <strain evidence="5">Allen 5258</strain>
    </source>
</reference>
<evidence type="ECO:0000313" key="5">
    <source>
        <dbReference type="EMBL" id="KAK3172038.1"/>
    </source>
</evidence>
<proteinExistence type="inferred from homology"/>
<evidence type="ECO:0000256" key="1">
    <source>
        <dbReference type="ARBA" id="ARBA00005664"/>
    </source>
</evidence>
<dbReference type="InterPro" id="IPR008630">
    <property type="entry name" value="Glyco_trans_34"/>
</dbReference>
<dbReference type="PANTHER" id="PTHR31306">
    <property type="entry name" value="ALPHA-1,6-MANNOSYLTRANSFERASE MNN11-RELATED"/>
    <property type="match status" value="1"/>
</dbReference>
<gene>
    <name evidence="5" type="ORF">OEA41_004122</name>
</gene>